<accession>A0ABQ5FET2</accession>
<organism evidence="2 3">
    <name type="scientific">Tanacetum coccineum</name>
    <dbReference type="NCBI Taxonomy" id="301880"/>
    <lineage>
        <taxon>Eukaryota</taxon>
        <taxon>Viridiplantae</taxon>
        <taxon>Streptophyta</taxon>
        <taxon>Embryophyta</taxon>
        <taxon>Tracheophyta</taxon>
        <taxon>Spermatophyta</taxon>
        <taxon>Magnoliopsida</taxon>
        <taxon>eudicotyledons</taxon>
        <taxon>Gunneridae</taxon>
        <taxon>Pentapetalae</taxon>
        <taxon>asterids</taxon>
        <taxon>campanulids</taxon>
        <taxon>Asterales</taxon>
        <taxon>Asteraceae</taxon>
        <taxon>Asteroideae</taxon>
        <taxon>Anthemideae</taxon>
        <taxon>Anthemidinae</taxon>
        <taxon>Tanacetum</taxon>
    </lineage>
</organism>
<reference evidence="2" key="1">
    <citation type="journal article" date="2022" name="Int. J. Mol. Sci.">
        <title>Draft Genome of Tanacetum Coccineum: Genomic Comparison of Closely Related Tanacetum-Family Plants.</title>
        <authorList>
            <person name="Yamashiro T."/>
            <person name="Shiraishi A."/>
            <person name="Nakayama K."/>
            <person name="Satake H."/>
        </authorList>
    </citation>
    <scope>NUCLEOTIDE SEQUENCE</scope>
</reference>
<comment type="caution">
    <text evidence="2">The sequence shown here is derived from an EMBL/GenBank/DDBJ whole genome shotgun (WGS) entry which is preliminary data.</text>
</comment>
<name>A0ABQ5FET2_9ASTR</name>
<feature type="compositionally biased region" description="Basic and acidic residues" evidence="1">
    <location>
        <begin position="11"/>
        <end position="23"/>
    </location>
</feature>
<feature type="region of interest" description="Disordered" evidence="1">
    <location>
        <begin position="1"/>
        <end position="37"/>
    </location>
</feature>
<reference evidence="2" key="2">
    <citation type="submission" date="2022-01" db="EMBL/GenBank/DDBJ databases">
        <authorList>
            <person name="Yamashiro T."/>
            <person name="Shiraishi A."/>
            <person name="Satake H."/>
            <person name="Nakayama K."/>
        </authorList>
    </citation>
    <scope>NUCLEOTIDE SEQUENCE</scope>
</reference>
<keyword evidence="3" id="KW-1185">Reference proteome</keyword>
<dbReference type="Proteomes" id="UP001151760">
    <property type="component" value="Unassembled WGS sequence"/>
</dbReference>
<evidence type="ECO:0000256" key="1">
    <source>
        <dbReference type="SAM" id="MobiDB-lite"/>
    </source>
</evidence>
<gene>
    <name evidence="2" type="ORF">Tco_1005418</name>
</gene>
<proteinExistence type="predicted"/>
<feature type="compositionally biased region" description="Polar residues" evidence="1">
    <location>
        <begin position="1"/>
        <end position="10"/>
    </location>
</feature>
<sequence>MPRIESTASKSSKDSLEQPKEVRPSAPIIKEWESDSGDDCVIRPSFEQNKPSYAKINFVKSDKNTRKSVIEQHTYRQAENLRKSQSPRDCNFYENKMVGKSVLNNMGRVIGQREVKPVWNNAQRVNHQNKLTHPHPKRNFVPTADATKSGLVPVNAAKQSSPRAASSISTAMHVNTAALKQKVNAASPIKSSYFKAHSPLRRTFNQKSAAKANNFNKKVYTAKVNNVTTAGTDVVVSTAEGKKENTVKSSACWIWRPTGKLIDHISKDSGSYMPKRFDYVDPQGRLKSVMA</sequence>
<dbReference type="EMBL" id="BQNB010017326">
    <property type="protein sequence ID" value="GJT61885.1"/>
    <property type="molecule type" value="Genomic_DNA"/>
</dbReference>
<evidence type="ECO:0000313" key="3">
    <source>
        <dbReference type="Proteomes" id="UP001151760"/>
    </source>
</evidence>
<protein>
    <submittedName>
        <fullName evidence="2">Uncharacterized protein</fullName>
    </submittedName>
</protein>
<evidence type="ECO:0000313" key="2">
    <source>
        <dbReference type="EMBL" id="GJT61885.1"/>
    </source>
</evidence>